<sequence>MELKTYKVVLSSRALKQIDTIHDYIALQLQSPLAARKRVQKMILATRRLQVFPHAGFNVDEKLGIRLHTDFQTYGFVEGKYLLFYTIHEEQSLVLISHILDYRSDYLELLMQDGSE</sequence>
<proteinExistence type="predicted"/>
<gene>
    <name evidence="2" type="ORF">NCTC11391_01989</name>
</gene>
<dbReference type="OrthoDB" id="2234986at2"/>
<evidence type="ECO:0000313" key="3">
    <source>
        <dbReference type="Proteomes" id="UP000254082"/>
    </source>
</evidence>
<dbReference type="InterPro" id="IPR035093">
    <property type="entry name" value="RelE/ParE_toxin_dom_sf"/>
</dbReference>
<evidence type="ECO:0000313" key="2">
    <source>
        <dbReference type="EMBL" id="SUN37225.1"/>
    </source>
</evidence>
<evidence type="ECO:0000256" key="1">
    <source>
        <dbReference type="ARBA" id="ARBA00022649"/>
    </source>
</evidence>
<accession>A0A380JFP7</accession>
<organism evidence="2 3">
    <name type="scientific">Streptococcus downei MFe28</name>
    <dbReference type="NCBI Taxonomy" id="764290"/>
    <lineage>
        <taxon>Bacteria</taxon>
        <taxon>Bacillati</taxon>
        <taxon>Bacillota</taxon>
        <taxon>Bacilli</taxon>
        <taxon>Lactobacillales</taxon>
        <taxon>Streptococcaceae</taxon>
        <taxon>Streptococcus</taxon>
    </lineage>
</organism>
<dbReference type="Pfam" id="PF05016">
    <property type="entry name" value="ParE_toxin"/>
    <property type="match status" value="1"/>
</dbReference>
<dbReference type="Gene3D" id="3.30.2310.20">
    <property type="entry name" value="RelE-like"/>
    <property type="match status" value="1"/>
</dbReference>
<name>A0A380JFP7_STRDO</name>
<dbReference type="AlphaFoldDB" id="A0A380JFP7"/>
<dbReference type="RefSeq" id="WP_002996813.1">
    <property type="nucleotide sequence ID" value="NZ_UHFA01000002.1"/>
</dbReference>
<keyword evidence="3" id="KW-1185">Reference proteome</keyword>
<protein>
    <submittedName>
        <fullName evidence="2">Plasmid stabilization system protein</fullName>
    </submittedName>
</protein>
<reference evidence="2 3" key="1">
    <citation type="submission" date="2018-06" db="EMBL/GenBank/DDBJ databases">
        <authorList>
            <consortium name="Pathogen Informatics"/>
            <person name="Doyle S."/>
        </authorList>
    </citation>
    <scope>NUCLEOTIDE SEQUENCE [LARGE SCALE GENOMIC DNA]</scope>
    <source>
        <strain evidence="3">NCTC 11391</strain>
    </source>
</reference>
<dbReference type="InterPro" id="IPR007712">
    <property type="entry name" value="RelE/ParE_toxin"/>
</dbReference>
<keyword evidence="1" id="KW-1277">Toxin-antitoxin system</keyword>
<dbReference type="Proteomes" id="UP000254082">
    <property type="component" value="Unassembled WGS sequence"/>
</dbReference>
<dbReference type="EMBL" id="UHFA01000002">
    <property type="protein sequence ID" value="SUN37225.1"/>
    <property type="molecule type" value="Genomic_DNA"/>
</dbReference>